<feature type="non-terminal residue" evidence="1">
    <location>
        <position position="47"/>
    </location>
</feature>
<name>A0A4Y2V2E2_ARAVE</name>
<keyword evidence="2" id="KW-1185">Reference proteome</keyword>
<accession>A0A4Y2V2E2</accession>
<sequence length="47" mass="5176">MAASVVNQCLYSYSDGKKDLSPSPLSPKRHVFTIHSSRAICCTTLYV</sequence>
<dbReference type="Proteomes" id="UP000499080">
    <property type="component" value="Unassembled WGS sequence"/>
</dbReference>
<evidence type="ECO:0000313" key="2">
    <source>
        <dbReference type="Proteomes" id="UP000499080"/>
    </source>
</evidence>
<reference evidence="1 2" key="1">
    <citation type="journal article" date="2019" name="Sci. Rep.">
        <title>Orb-weaving spider Araneus ventricosus genome elucidates the spidroin gene catalogue.</title>
        <authorList>
            <person name="Kono N."/>
            <person name="Nakamura H."/>
            <person name="Ohtoshi R."/>
            <person name="Moran D.A.P."/>
            <person name="Shinohara A."/>
            <person name="Yoshida Y."/>
            <person name="Fujiwara M."/>
            <person name="Mori M."/>
            <person name="Tomita M."/>
            <person name="Arakawa K."/>
        </authorList>
    </citation>
    <scope>NUCLEOTIDE SEQUENCE [LARGE SCALE GENOMIC DNA]</scope>
</reference>
<protein>
    <submittedName>
        <fullName evidence="1">Uncharacterized protein</fullName>
    </submittedName>
</protein>
<comment type="caution">
    <text evidence="1">The sequence shown here is derived from an EMBL/GenBank/DDBJ whole genome shotgun (WGS) entry which is preliminary data.</text>
</comment>
<gene>
    <name evidence="1" type="ORF">AVEN_126633_1</name>
</gene>
<dbReference type="EMBL" id="BGPR01041874">
    <property type="protein sequence ID" value="GBO18226.1"/>
    <property type="molecule type" value="Genomic_DNA"/>
</dbReference>
<proteinExistence type="predicted"/>
<organism evidence="1 2">
    <name type="scientific">Araneus ventricosus</name>
    <name type="common">Orbweaver spider</name>
    <name type="synonym">Epeira ventricosa</name>
    <dbReference type="NCBI Taxonomy" id="182803"/>
    <lineage>
        <taxon>Eukaryota</taxon>
        <taxon>Metazoa</taxon>
        <taxon>Ecdysozoa</taxon>
        <taxon>Arthropoda</taxon>
        <taxon>Chelicerata</taxon>
        <taxon>Arachnida</taxon>
        <taxon>Araneae</taxon>
        <taxon>Araneomorphae</taxon>
        <taxon>Entelegynae</taxon>
        <taxon>Araneoidea</taxon>
        <taxon>Araneidae</taxon>
        <taxon>Araneus</taxon>
    </lineage>
</organism>
<evidence type="ECO:0000313" key="1">
    <source>
        <dbReference type="EMBL" id="GBO18226.1"/>
    </source>
</evidence>
<dbReference type="AlphaFoldDB" id="A0A4Y2V2E2"/>